<keyword evidence="1" id="KW-0472">Membrane</keyword>
<evidence type="ECO:0000313" key="2">
    <source>
        <dbReference type="EMBL" id="MCQ8186134.1"/>
    </source>
</evidence>
<dbReference type="RefSeq" id="WP_256620030.1">
    <property type="nucleotide sequence ID" value="NZ_JANIBC010000013.1"/>
</dbReference>
<organism evidence="2 3">
    <name type="scientific">Parvularcula maris</name>
    <dbReference type="NCBI Taxonomy" id="2965077"/>
    <lineage>
        <taxon>Bacteria</taxon>
        <taxon>Pseudomonadati</taxon>
        <taxon>Pseudomonadota</taxon>
        <taxon>Alphaproteobacteria</taxon>
        <taxon>Parvularculales</taxon>
        <taxon>Parvularculaceae</taxon>
        <taxon>Parvularcula</taxon>
    </lineage>
</organism>
<protein>
    <submittedName>
        <fullName evidence="2">Uncharacterized protein</fullName>
    </submittedName>
</protein>
<comment type="caution">
    <text evidence="2">The sequence shown here is derived from an EMBL/GenBank/DDBJ whole genome shotgun (WGS) entry which is preliminary data.</text>
</comment>
<dbReference type="EMBL" id="JANIBC010000013">
    <property type="protein sequence ID" value="MCQ8186134.1"/>
    <property type="molecule type" value="Genomic_DNA"/>
</dbReference>
<reference evidence="2" key="1">
    <citation type="submission" date="2022-07" db="EMBL/GenBank/DDBJ databases">
        <title>Parvularcula maris sp. nov., an algicidal bacterium isolated from seawater.</title>
        <authorList>
            <person name="Li F."/>
        </authorList>
    </citation>
    <scope>NUCLEOTIDE SEQUENCE</scope>
    <source>
        <strain evidence="2">BGMRC 0090</strain>
    </source>
</reference>
<evidence type="ECO:0000256" key="1">
    <source>
        <dbReference type="SAM" id="Phobius"/>
    </source>
</evidence>
<accession>A0A9X2RIL5</accession>
<name>A0A9X2RIL5_9PROT</name>
<keyword evidence="1" id="KW-0812">Transmembrane</keyword>
<dbReference type="AlphaFoldDB" id="A0A9X2RIL5"/>
<feature type="transmembrane region" description="Helical" evidence="1">
    <location>
        <begin position="12"/>
        <end position="32"/>
    </location>
</feature>
<keyword evidence="1" id="KW-1133">Transmembrane helix</keyword>
<evidence type="ECO:0000313" key="3">
    <source>
        <dbReference type="Proteomes" id="UP001142610"/>
    </source>
</evidence>
<proteinExistence type="predicted"/>
<keyword evidence="3" id="KW-1185">Reference proteome</keyword>
<gene>
    <name evidence="2" type="ORF">NOG11_12155</name>
</gene>
<feature type="transmembrane region" description="Helical" evidence="1">
    <location>
        <begin position="38"/>
        <end position="56"/>
    </location>
</feature>
<dbReference type="Proteomes" id="UP001142610">
    <property type="component" value="Unassembled WGS sequence"/>
</dbReference>
<sequence length="71" mass="7677">MSCQTLLLRTLALWAVVWPLVTGLLFAVQVSLPDLPMPARTLLLTAFLVPAISLVIEPQIAKRIGDLPSPS</sequence>